<organism evidence="2 3">
    <name type="scientific">Rhodotorula paludigena</name>
    <dbReference type="NCBI Taxonomy" id="86838"/>
    <lineage>
        <taxon>Eukaryota</taxon>
        <taxon>Fungi</taxon>
        <taxon>Dikarya</taxon>
        <taxon>Basidiomycota</taxon>
        <taxon>Pucciniomycotina</taxon>
        <taxon>Microbotryomycetes</taxon>
        <taxon>Sporidiobolales</taxon>
        <taxon>Sporidiobolaceae</taxon>
        <taxon>Rhodotorula</taxon>
    </lineage>
</organism>
<feature type="compositionally biased region" description="Low complexity" evidence="1">
    <location>
        <begin position="251"/>
        <end position="271"/>
    </location>
</feature>
<feature type="region of interest" description="Disordered" evidence="1">
    <location>
        <begin position="330"/>
        <end position="350"/>
    </location>
</feature>
<feature type="compositionally biased region" description="Low complexity" evidence="1">
    <location>
        <begin position="13"/>
        <end position="22"/>
    </location>
</feature>
<evidence type="ECO:0000313" key="2">
    <source>
        <dbReference type="EMBL" id="GJN93953.1"/>
    </source>
</evidence>
<evidence type="ECO:0000256" key="1">
    <source>
        <dbReference type="SAM" id="MobiDB-lite"/>
    </source>
</evidence>
<gene>
    <name evidence="2" type="ORF">Rhopal_007013-T1</name>
</gene>
<proteinExistence type="predicted"/>
<feature type="compositionally biased region" description="Low complexity" evidence="1">
    <location>
        <begin position="339"/>
        <end position="350"/>
    </location>
</feature>
<reference evidence="2 3" key="1">
    <citation type="submission" date="2021-12" db="EMBL/GenBank/DDBJ databases">
        <title>High titer production of polyol ester of fatty acids by Rhodotorula paludigena BS15 towards product separation-free biomass refinery.</title>
        <authorList>
            <person name="Mano J."/>
            <person name="Ono H."/>
            <person name="Tanaka T."/>
            <person name="Naito K."/>
            <person name="Sushida H."/>
            <person name="Ike M."/>
            <person name="Tokuyasu K."/>
            <person name="Kitaoka M."/>
        </authorList>
    </citation>
    <scope>NUCLEOTIDE SEQUENCE [LARGE SCALE GENOMIC DNA]</scope>
    <source>
        <strain evidence="2 3">BS15</strain>
    </source>
</reference>
<sequence length="350" mass="36759">MSLAVPTPSVCDSASSRPSTSQASYFSTVSYSTATTSPEEAIALLPPTLPPLDPATKASTIRLPLQLPAPPADLPDVDLSTLTVDDELEDAPVGFAVGKLRQMGPSLLRSTTATCLHIAPGPTLPPYLEVTFPDSPSPVPSLYLPSHVLAIHSSDSPRTLLLPVHGLLFASMSAPLSILSSRPEKQRAHPSLPNTPRPTASSAHLPVVELTLSSASAFPLLQGWVYLRSPAILLSSLLPQPPTPDCPTPPSLSHLLNPSPSTTAAPTATPSPQSLTVSLSALPSSKLLKHIHLVHGLWQDVVALQIADDELWKAMGIAWRVLIGALGAKEGERRRRSRTASSGSEGEVGV</sequence>
<keyword evidence="3" id="KW-1185">Reference proteome</keyword>
<comment type="caution">
    <text evidence="2">The sequence shown here is derived from an EMBL/GenBank/DDBJ whole genome shotgun (WGS) entry which is preliminary data.</text>
</comment>
<protein>
    <submittedName>
        <fullName evidence="2">Uncharacterized protein</fullName>
    </submittedName>
</protein>
<dbReference type="EMBL" id="BQKY01000015">
    <property type="protein sequence ID" value="GJN93953.1"/>
    <property type="molecule type" value="Genomic_DNA"/>
</dbReference>
<accession>A0AAV5GZN4</accession>
<dbReference type="AlphaFoldDB" id="A0AAV5GZN4"/>
<feature type="region of interest" description="Disordered" evidence="1">
    <location>
        <begin position="1"/>
        <end position="22"/>
    </location>
</feature>
<feature type="region of interest" description="Disordered" evidence="1">
    <location>
        <begin position="180"/>
        <end position="200"/>
    </location>
</feature>
<name>A0AAV5GZN4_9BASI</name>
<dbReference type="Proteomes" id="UP001342314">
    <property type="component" value="Unassembled WGS sequence"/>
</dbReference>
<feature type="region of interest" description="Disordered" evidence="1">
    <location>
        <begin position="243"/>
        <end position="271"/>
    </location>
</feature>
<evidence type="ECO:0000313" key="3">
    <source>
        <dbReference type="Proteomes" id="UP001342314"/>
    </source>
</evidence>